<feature type="region of interest" description="Disordered" evidence="2">
    <location>
        <begin position="108"/>
        <end position="194"/>
    </location>
</feature>
<protein>
    <recommendedName>
        <fullName evidence="5">M-phase phosphoprotein 6</fullName>
    </recommendedName>
</protein>
<comment type="caution">
    <text evidence="3">The sequence shown here is derived from an EMBL/GenBank/DDBJ whole genome shotgun (WGS) entry which is preliminary data.</text>
</comment>
<evidence type="ECO:0008006" key="5">
    <source>
        <dbReference type="Google" id="ProtNLM"/>
    </source>
</evidence>
<sequence length="194" mass="21830">MATTERIVVKELSSSLLDMKFMLKKKKQVEAKAAKKREARLEAKITETEGEQATCSTEIPVNSSPKDEICQDYAKLENLMFGRLSFGGFNKEVEVLMNYYERLRSGEISDSEDEGKDVDDKEMAESLGGQKLSALNKKAMTKRERRQENEKNVEGVSSGGGFSGRFGNKKRRNDGGEGVGEPQRKFLKPKEEDF</sequence>
<keyword evidence="1" id="KW-0175">Coiled coil</keyword>
<proteinExistence type="predicted"/>
<feature type="coiled-coil region" evidence="1">
    <location>
        <begin position="24"/>
        <end position="51"/>
    </location>
</feature>
<feature type="compositionally biased region" description="Basic and acidic residues" evidence="2">
    <location>
        <begin position="182"/>
        <end position="194"/>
    </location>
</feature>
<keyword evidence="4" id="KW-1185">Reference proteome</keyword>
<accession>A0A2G5V7V5</accession>
<dbReference type="EMBL" id="PDUG01000002">
    <property type="protein sequence ID" value="PIC47731.1"/>
    <property type="molecule type" value="Genomic_DNA"/>
</dbReference>
<dbReference type="GO" id="GO:0000460">
    <property type="term" value="P:maturation of 5.8S rRNA"/>
    <property type="evidence" value="ECO:0007669"/>
    <property type="project" value="TreeGrafter"/>
</dbReference>
<gene>
    <name evidence="3" type="primary">Cni-F29A7.6</name>
    <name evidence="3" type="synonym">Cnig_chr_II.g6975</name>
    <name evidence="3" type="ORF">B9Z55_006975</name>
</gene>
<evidence type="ECO:0000256" key="2">
    <source>
        <dbReference type="SAM" id="MobiDB-lite"/>
    </source>
</evidence>
<dbReference type="Proteomes" id="UP000230233">
    <property type="component" value="Chromosome II"/>
</dbReference>
<dbReference type="PANTHER" id="PTHR13582">
    <property type="entry name" value="M-PHASE PHOSPHOPROTEIN 6"/>
    <property type="match status" value="1"/>
</dbReference>
<dbReference type="Pfam" id="PF10175">
    <property type="entry name" value="MPP6"/>
    <property type="match status" value="1"/>
</dbReference>
<dbReference type="OrthoDB" id="5850324at2759"/>
<evidence type="ECO:0000313" key="4">
    <source>
        <dbReference type="Proteomes" id="UP000230233"/>
    </source>
</evidence>
<feature type="compositionally biased region" description="Basic and acidic residues" evidence="2">
    <location>
        <begin position="141"/>
        <end position="153"/>
    </location>
</feature>
<reference evidence="4" key="1">
    <citation type="submission" date="2017-10" db="EMBL/GenBank/DDBJ databases">
        <title>Rapid genome shrinkage in a self-fertile nematode reveals novel sperm competition proteins.</title>
        <authorList>
            <person name="Yin D."/>
            <person name="Schwarz E.M."/>
            <person name="Thomas C.G."/>
            <person name="Felde R.L."/>
            <person name="Korf I.F."/>
            <person name="Cutter A.D."/>
            <person name="Schartner C.M."/>
            <person name="Ralston E.J."/>
            <person name="Meyer B.J."/>
            <person name="Haag E.S."/>
        </authorList>
    </citation>
    <scope>NUCLEOTIDE SEQUENCE [LARGE SCALE GENOMIC DNA]</scope>
    <source>
        <strain evidence="4">JU1422</strain>
    </source>
</reference>
<dbReference type="AlphaFoldDB" id="A0A2G5V7V5"/>
<dbReference type="InterPro" id="IPR019324">
    <property type="entry name" value="MPP6"/>
</dbReference>
<dbReference type="PANTHER" id="PTHR13582:SF0">
    <property type="entry name" value="M-PHASE PHOSPHOPROTEIN 6"/>
    <property type="match status" value="1"/>
</dbReference>
<evidence type="ECO:0000313" key="3">
    <source>
        <dbReference type="EMBL" id="PIC47731.1"/>
    </source>
</evidence>
<dbReference type="STRING" id="1611254.A0A2G5V7V5"/>
<name>A0A2G5V7V5_9PELO</name>
<organism evidence="3 4">
    <name type="scientific">Caenorhabditis nigoni</name>
    <dbReference type="NCBI Taxonomy" id="1611254"/>
    <lineage>
        <taxon>Eukaryota</taxon>
        <taxon>Metazoa</taxon>
        <taxon>Ecdysozoa</taxon>
        <taxon>Nematoda</taxon>
        <taxon>Chromadorea</taxon>
        <taxon>Rhabditida</taxon>
        <taxon>Rhabditina</taxon>
        <taxon>Rhabditomorpha</taxon>
        <taxon>Rhabditoidea</taxon>
        <taxon>Rhabditidae</taxon>
        <taxon>Peloderinae</taxon>
        <taxon>Caenorhabditis</taxon>
    </lineage>
</organism>
<evidence type="ECO:0000256" key="1">
    <source>
        <dbReference type="SAM" id="Coils"/>
    </source>
</evidence>